<dbReference type="AlphaFoldDB" id="M9LSV2"/>
<gene>
    <name evidence="2" type="ORF">PANT_25c00016</name>
</gene>
<feature type="region of interest" description="Disordered" evidence="1">
    <location>
        <begin position="1"/>
        <end position="77"/>
    </location>
</feature>
<name>M9LSV2_PSEA3</name>
<dbReference type="EMBL" id="DF196791">
    <property type="protein sequence ID" value="GAC77176.1"/>
    <property type="molecule type" value="Genomic_DNA"/>
</dbReference>
<feature type="compositionally biased region" description="Basic and acidic residues" evidence="1">
    <location>
        <begin position="28"/>
        <end position="55"/>
    </location>
</feature>
<reference evidence="3" key="1">
    <citation type="journal article" date="2013" name="Genome Announc.">
        <title>Genome sequence of the basidiomycetous yeast Pseudozyma antarctica T-34, a producer of the glycolipid biosurfactants mannosylerythritol lipids.</title>
        <authorList>
            <person name="Morita T."/>
            <person name="Koike H."/>
            <person name="Koyama Y."/>
            <person name="Hagiwara H."/>
            <person name="Ito E."/>
            <person name="Fukuoka T."/>
            <person name="Imura T."/>
            <person name="Machida M."/>
            <person name="Kitamoto D."/>
        </authorList>
    </citation>
    <scope>NUCLEOTIDE SEQUENCE [LARGE SCALE GENOMIC DNA]</scope>
    <source>
        <strain evidence="3">T-34</strain>
    </source>
</reference>
<dbReference type="Proteomes" id="UP000011976">
    <property type="component" value="Unassembled WGS sequence"/>
</dbReference>
<feature type="region of interest" description="Disordered" evidence="1">
    <location>
        <begin position="103"/>
        <end position="141"/>
    </location>
</feature>
<evidence type="ECO:0000313" key="2">
    <source>
        <dbReference type="EMBL" id="GAC77176.1"/>
    </source>
</evidence>
<evidence type="ECO:0000313" key="3">
    <source>
        <dbReference type="Proteomes" id="UP000011976"/>
    </source>
</evidence>
<accession>M9LSV2</accession>
<organism evidence="2 3">
    <name type="scientific">Pseudozyma antarctica (strain T-34)</name>
    <name type="common">Yeast</name>
    <name type="synonym">Candida antarctica</name>
    <dbReference type="NCBI Taxonomy" id="1151754"/>
    <lineage>
        <taxon>Eukaryota</taxon>
        <taxon>Fungi</taxon>
        <taxon>Dikarya</taxon>
        <taxon>Basidiomycota</taxon>
        <taxon>Ustilaginomycotina</taxon>
        <taxon>Ustilaginomycetes</taxon>
        <taxon>Ustilaginales</taxon>
        <taxon>Ustilaginaceae</taxon>
        <taxon>Moesziomyces</taxon>
    </lineage>
</organism>
<protein>
    <submittedName>
        <fullName evidence="2">Uncharacterized protein</fullName>
    </submittedName>
</protein>
<feature type="compositionally biased region" description="Polar residues" evidence="1">
    <location>
        <begin position="1"/>
        <end position="16"/>
    </location>
</feature>
<sequence length="303" mass="33396">MQTVENAVGQPRQSARSDVYAAASPALLRKDDGPRELIRASWQDKEVLAPKRSESSADPGRGAEQVQRPDENASHATLPRLCRRRWQSAQVCVAGRPSELGSWHGFGARQKQGEQGEQVEQDESSRDSFPTQRPQPKVLAPPATRIARTEAVLVCGCQKSRNVHCLPLTASPLASRHPPKNGFPLDIKFKPLSPPHSCPDPTLVQRSFWARCVRPLSSGPEQHMLAPIRAFLSSKRRFGPPSPPLHWLHIRQGRSGAPGTVVLEPFGCSVVPRSEEAARPASPGINAYVPRIALLHRRQLIQR</sequence>
<evidence type="ECO:0000256" key="1">
    <source>
        <dbReference type="SAM" id="MobiDB-lite"/>
    </source>
</evidence>
<proteinExistence type="predicted"/>